<comment type="caution">
    <text evidence="1">The sequence shown here is derived from an EMBL/GenBank/DDBJ whole genome shotgun (WGS) entry which is preliminary data.</text>
</comment>
<dbReference type="Gene3D" id="1.25.40.20">
    <property type="entry name" value="Ankyrin repeat-containing domain"/>
    <property type="match status" value="1"/>
</dbReference>
<accession>A0AA42B3I5</accession>
<dbReference type="SUPFAM" id="SSF48403">
    <property type="entry name" value="Ankyrin repeat"/>
    <property type="match status" value="1"/>
</dbReference>
<reference evidence="1" key="1">
    <citation type="submission" date="2022-03" db="EMBL/GenBank/DDBJ databases">
        <title>A functionally conserved STORR gene fusion in Papaver species that diverged 16.8 million years ago.</title>
        <authorList>
            <person name="Catania T."/>
        </authorList>
    </citation>
    <scope>NUCLEOTIDE SEQUENCE</scope>
    <source>
        <strain evidence="1">S-191538</strain>
    </source>
</reference>
<evidence type="ECO:0000313" key="2">
    <source>
        <dbReference type="Proteomes" id="UP001177140"/>
    </source>
</evidence>
<evidence type="ECO:0000313" key="1">
    <source>
        <dbReference type="EMBL" id="MCL7050113.1"/>
    </source>
</evidence>
<proteinExistence type="predicted"/>
<name>A0AA42B3I5_PAPNU</name>
<sequence length="86" mass="9286">MRSRRDAIISAATNGELNRLKELVAEYDDGRGFANTVTSLSNDFGVGAIHYAAAKGKLNVLDYLIEDLGIDVNFLGLSLRIGILVC</sequence>
<dbReference type="InterPro" id="IPR002110">
    <property type="entry name" value="Ankyrin_rpt"/>
</dbReference>
<gene>
    <name evidence="1" type="ORF">MKW94_020903</name>
</gene>
<protein>
    <submittedName>
        <fullName evidence="1">Uncharacterized protein</fullName>
    </submittedName>
</protein>
<organism evidence="1 2">
    <name type="scientific">Papaver nudicaule</name>
    <name type="common">Iceland poppy</name>
    <dbReference type="NCBI Taxonomy" id="74823"/>
    <lineage>
        <taxon>Eukaryota</taxon>
        <taxon>Viridiplantae</taxon>
        <taxon>Streptophyta</taxon>
        <taxon>Embryophyta</taxon>
        <taxon>Tracheophyta</taxon>
        <taxon>Spermatophyta</taxon>
        <taxon>Magnoliopsida</taxon>
        <taxon>Ranunculales</taxon>
        <taxon>Papaveraceae</taxon>
        <taxon>Papaveroideae</taxon>
        <taxon>Papaver</taxon>
    </lineage>
</organism>
<dbReference type="EMBL" id="JAJJMA010323795">
    <property type="protein sequence ID" value="MCL7050113.1"/>
    <property type="molecule type" value="Genomic_DNA"/>
</dbReference>
<dbReference type="Proteomes" id="UP001177140">
    <property type="component" value="Unassembled WGS sequence"/>
</dbReference>
<dbReference type="InterPro" id="IPR036770">
    <property type="entry name" value="Ankyrin_rpt-contain_sf"/>
</dbReference>
<keyword evidence="2" id="KW-1185">Reference proteome</keyword>
<dbReference type="Pfam" id="PF12796">
    <property type="entry name" value="Ank_2"/>
    <property type="match status" value="1"/>
</dbReference>
<dbReference type="AlphaFoldDB" id="A0AA42B3I5"/>